<dbReference type="InterPro" id="IPR050595">
    <property type="entry name" value="Bact_response_regulator"/>
</dbReference>
<feature type="modified residue" description="4-aspartylphosphate" evidence="3">
    <location>
        <position position="53"/>
    </location>
</feature>
<accession>A0A9Y2AHL5</accession>
<dbReference type="Gene3D" id="3.40.50.2300">
    <property type="match status" value="1"/>
</dbReference>
<evidence type="ECO:0000313" key="6">
    <source>
        <dbReference type="Proteomes" id="UP001243623"/>
    </source>
</evidence>
<proteinExistence type="predicted"/>
<dbReference type="PANTHER" id="PTHR44591:SF14">
    <property type="entry name" value="PROTEIN PILG"/>
    <property type="match status" value="1"/>
</dbReference>
<protein>
    <submittedName>
        <fullName evidence="5">Response regulator</fullName>
    </submittedName>
</protein>
<dbReference type="PROSITE" id="PS50110">
    <property type="entry name" value="RESPONSE_REGULATORY"/>
    <property type="match status" value="1"/>
</dbReference>
<sequence>MKKVLIVDDAAFVRLALRTMLEKNGYQIAAEANDGNIALRKYQEVRPDFVTLDITMPNMDGITTLKELRKIDKDVVVIMVSSMGQEAMIKEAVLQGAKYFIVKPFKEDFVIQTIEKIVGR</sequence>
<evidence type="ECO:0000256" key="2">
    <source>
        <dbReference type="ARBA" id="ARBA00023012"/>
    </source>
</evidence>
<dbReference type="Proteomes" id="UP001243623">
    <property type="component" value="Chromosome"/>
</dbReference>
<name>A0A9Y2AHL5_9FIRM</name>
<dbReference type="SUPFAM" id="SSF52172">
    <property type="entry name" value="CheY-like"/>
    <property type="match status" value="1"/>
</dbReference>
<reference evidence="5" key="1">
    <citation type="submission" date="2023-03" db="EMBL/GenBank/DDBJ databases">
        <title>Selenobaculum gbiensis gen. nov. sp. nov., a new bacterium isolated from the gut microbiota of IBD patient.</title>
        <authorList>
            <person name="Yeo S."/>
            <person name="Park H."/>
            <person name="Huh C.S."/>
        </authorList>
    </citation>
    <scope>NUCLEOTIDE SEQUENCE</scope>
    <source>
        <strain evidence="5">ICN-92133</strain>
    </source>
</reference>
<evidence type="ECO:0000313" key="5">
    <source>
        <dbReference type="EMBL" id="WIW69921.1"/>
    </source>
</evidence>
<feature type="domain" description="Response regulatory" evidence="4">
    <location>
        <begin position="3"/>
        <end position="118"/>
    </location>
</feature>
<dbReference type="GO" id="GO:0000160">
    <property type="term" value="P:phosphorelay signal transduction system"/>
    <property type="evidence" value="ECO:0007669"/>
    <property type="project" value="UniProtKB-KW"/>
</dbReference>
<dbReference type="RefSeq" id="WP_147669765.1">
    <property type="nucleotide sequence ID" value="NZ_CP120678.1"/>
</dbReference>
<evidence type="ECO:0000259" key="4">
    <source>
        <dbReference type="PROSITE" id="PS50110"/>
    </source>
</evidence>
<evidence type="ECO:0000256" key="3">
    <source>
        <dbReference type="PROSITE-ProRule" id="PRU00169"/>
    </source>
</evidence>
<keyword evidence="6" id="KW-1185">Reference proteome</keyword>
<keyword evidence="1 3" id="KW-0597">Phosphoprotein</keyword>
<dbReference type="PANTHER" id="PTHR44591">
    <property type="entry name" value="STRESS RESPONSE REGULATOR PROTEIN 1"/>
    <property type="match status" value="1"/>
</dbReference>
<dbReference type="InterPro" id="IPR011006">
    <property type="entry name" value="CheY-like_superfamily"/>
</dbReference>
<dbReference type="InterPro" id="IPR001789">
    <property type="entry name" value="Sig_transdc_resp-reg_receiver"/>
</dbReference>
<keyword evidence="2" id="KW-0902">Two-component regulatory system</keyword>
<gene>
    <name evidence="5" type="ORF">P3F81_08325</name>
</gene>
<dbReference type="AlphaFoldDB" id="A0A9Y2AHL5"/>
<organism evidence="5 6">
    <name type="scientific">Selenobaculum gibii</name>
    <dbReference type="NCBI Taxonomy" id="3054208"/>
    <lineage>
        <taxon>Bacteria</taxon>
        <taxon>Bacillati</taxon>
        <taxon>Bacillota</taxon>
        <taxon>Negativicutes</taxon>
        <taxon>Selenomonadales</taxon>
        <taxon>Selenomonadaceae</taxon>
        <taxon>Selenobaculum</taxon>
    </lineage>
</organism>
<dbReference type="KEGG" id="sgbi:P3F81_08325"/>
<evidence type="ECO:0000256" key="1">
    <source>
        <dbReference type="ARBA" id="ARBA00022553"/>
    </source>
</evidence>
<dbReference type="Pfam" id="PF00072">
    <property type="entry name" value="Response_reg"/>
    <property type="match status" value="1"/>
</dbReference>
<dbReference type="EMBL" id="CP120678">
    <property type="protein sequence ID" value="WIW69921.1"/>
    <property type="molecule type" value="Genomic_DNA"/>
</dbReference>
<dbReference type="SMART" id="SM00448">
    <property type="entry name" value="REC"/>
    <property type="match status" value="1"/>
</dbReference>